<evidence type="ECO:0000256" key="1">
    <source>
        <dbReference type="SAM" id="MobiDB-lite"/>
    </source>
</evidence>
<feature type="compositionally biased region" description="Gly residues" evidence="1">
    <location>
        <begin position="291"/>
        <end position="305"/>
    </location>
</feature>
<keyword evidence="3" id="KW-1185">Reference proteome</keyword>
<evidence type="ECO:0008006" key="4">
    <source>
        <dbReference type="Google" id="ProtNLM"/>
    </source>
</evidence>
<feature type="compositionally biased region" description="Gly residues" evidence="1">
    <location>
        <begin position="132"/>
        <end position="162"/>
    </location>
</feature>
<proteinExistence type="predicted"/>
<dbReference type="AlphaFoldDB" id="A0A0M2JSM0"/>
<dbReference type="Proteomes" id="UP000034150">
    <property type="component" value="Unassembled WGS sequence"/>
</dbReference>
<feature type="region of interest" description="Disordered" evidence="1">
    <location>
        <begin position="210"/>
        <end position="232"/>
    </location>
</feature>
<protein>
    <recommendedName>
        <fullName evidence="4">PE-PGRS family protein</fullName>
    </recommendedName>
</protein>
<dbReference type="EMBL" id="LAUZ02000085">
    <property type="protein sequence ID" value="KKE99980.1"/>
    <property type="molecule type" value="Genomic_DNA"/>
</dbReference>
<sequence length="305" mass="27751">MGGRTTVGQWLAAGTGGAAMMGIGVVLSLSPGHGAPPRLDVVLTSTESALSPEGAGSEQLWLFGWAGSDRRDAAVASTTRTSATPRGTMVGPGGWLIGDGADAPLDCTGAACNGRNGGLLWGDGGDGANGGRGGNGGLLGGNGGRGGDGTSPGQDGGAGGNAGRFADTGNGGDGGNGADGGPGMAGGKGGAGGAAGRLYGNGGNGGNGGKGGVGLDGDNPAPVGRAATGNPSYLGTSGSPFAGAVVDGAITGATGGRGGDGAAGSNQSGGQGGTGQGARGLFGRHLFTISGNGGDGGNGAGGGMG</sequence>
<reference evidence="2 3" key="1">
    <citation type="journal article" date="2015" name="Genome Announc.">
        <title>Draft Genome Sequence of Mycobacterium obuense Strain UC1, Isolated from Patient Sputum.</title>
        <authorList>
            <person name="Greninger A.L."/>
            <person name="Cunningham G."/>
            <person name="Hsu E.D."/>
            <person name="Yu J.M."/>
            <person name="Chiu C.Y."/>
            <person name="Miller S."/>
        </authorList>
    </citation>
    <scope>NUCLEOTIDE SEQUENCE [LARGE SCALE GENOMIC DNA]</scope>
    <source>
        <strain evidence="2 3">UC1</strain>
    </source>
</reference>
<evidence type="ECO:0000313" key="2">
    <source>
        <dbReference type="EMBL" id="KKE99980.1"/>
    </source>
</evidence>
<feature type="compositionally biased region" description="Gly residues" evidence="1">
    <location>
        <begin position="256"/>
        <end position="280"/>
    </location>
</feature>
<feature type="region of interest" description="Disordered" evidence="1">
    <location>
        <begin position="132"/>
        <end position="192"/>
    </location>
</feature>
<dbReference type="PATRIC" id="fig|1807.13.peg.5097"/>
<name>A0A0M2JSM0_9MYCO</name>
<organism evidence="2 3">
    <name type="scientific">Mycolicibacterium obuense</name>
    <dbReference type="NCBI Taxonomy" id="1807"/>
    <lineage>
        <taxon>Bacteria</taxon>
        <taxon>Bacillati</taxon>
        <taxon>Actinomycetota</taxon>
        <taxon>Actinomycetes</taxon>
        <taxon>Mycobacteriales</taxon>
        <taxon>Mycobacteriaceae</taxon>
        <taxon>Mycolicibacterium</taxon>
    </lineage>
</organism>
<feature type="compositionally biased region" description="Gly residues" evidence="1">
    <location>
        <begin position="169"/>
        <end position="192"/>
    </location>
</feature>
<comment type="caution">
    <text evidence="2">The sequence shown here is derived from an EMBL/GenBank/DDBJ whole genome shotgun (WGS) entry which is preliminary data.</text>
</comment>
<accession>A0A0M2JSM0</accession>
<feature type="non-terminal residue" evidence="2">
    <location>
        <position position="305"/>
    </location>
</feature>
<gene>
    <name evidence="2" type="ORF">WN67_21325</name>
</gene>
<feature type="region of interest" description="Disordered" evidence="1">
    <location>
        <begin position="256"/>
        <end position="305"/>
    </location>
</feature>
<evidence type="ECO:0000313" key="3">
    <source>
        <dbReference type="Proteomes" id="UP000034150"/>
    </source>
</evidence>